<dbReference type="AlphaFoldDB" id="A0A1W1BUJ9"/>
<sequence length="98" mass="11232">MVVFEAMIKSDGVGGWFIELKDTTDGRIEVCKDLDEFEVKIEEMGDEYGGHIDEVRWLKDEDLHPAAMDDIRTLMAEKRAKIEEERGDFITPVATPKE</sequence>
<gene>
    <name evidence="1" type="ORF">MNB_SM-7-490</name>
</gene>
<reference evidence="1" key="1">
    <citation type="submission" date="2016-10" db="EMBL/GenBank/DDBJ databases">
        <authorList>
            <person name="de Groot N.N."/>
        </authorList>
    </citation>
    <scope>NUCLEOTIDE SEQUENCE</scope>
</reference>
<proteinExistence type="predicted"/>
<name>A0A1W1BUJ9_9ZZZZ</name>
<dbReference type="EMBL" id="FPHB01000038">
    <property type="protein sequence ID" value="SFV57164.1"/>
    <property type="molecule type" value="Genomic_DNA"/>
</dbReference>
<accession>A0A1W1BUJ9</accession>
<organism evidence="1">
    <name type="scientific">hydrothermal vent metagenome</name>
    <dbReference type="NCBI Taxonomy" id="652676"/>
    <lineage>
        <taxon>unclassified sequences</taxon>
        <taxon>metagenomes</taxon>
        <taxon>ecological metagenomes</taxon>
    </lineage>
</organism>
<evidence type="ECO:0000313" key="1">
    <source>
        <dbReference type="EMBL" id="SFV57164.1"/>
    </source>
</evidence>
<protein>
    <submittedName>
        <fullName evidence="1">Uncharacterized protein</fullName>
    </submittedName>
</protein>